<dbReference type="AlphaFoldDB" id="X0UFD3"/>
<protein>
    <submittedName>
        <fullName evidence="2">Uncharacterized protein</fullName>
    </submittedName>
</protein>
<evidence type="ECO:0000256" key="1">
    <source>
        <dbReference type="SAM" id="MobiDB-lite"/>
    </source>
</evidence>
<proteinExistence type="predicted"/>
<feature type="region of interest" description="Disordered" evidence="1">
    <location>
        <begin position="1"/>
        <end position="27"/>
    </location>
</feature>
<name>X0UFD3_9ZZZZ</name>
<dbReference type="EMBL" id="BARS01016128">
    <property type="protein sequence ID" value="GAF97996.1"/>
    <property type="molecule type" value="Genomic_DNA"/>
</dbReference>
<organism evidence="2">
    <name type="scientific">marine sediment metagenome</name>
    <dbReference type="NCBI Taxonomy" id="412755"/>
    <lineage>
        <taxon>unclassified sequences</taxon>
        <taxon>metagenomes</taxon>
        <taxon>ecological metagenomes</taxon>
    </lineage>
</organism>
<accession>X0UFD3</accession>
<gene>
    <name evidence="2" type="ORF">S01H1_26597</name>
</gene>
<reference evidence="2" key="1">
    <citation type="journal article" date="2014" name="Front. Microbiol.">
        <title>High frequency of phylogenetically diverse reductive dehalogenase-homologous genes in deep subseafloor sedimentary metagenomes.</title>
        <authorList>
            <person name="Kawai M."/>
            <person name="Futagami T."/>
            <person name="Toyoda A."/>
            <person name="Takaki Y."/>
            <person name="Nishi S."/>
            <person name="Hori S."/>
            <person name="Arai W."/>
            <person name="Tsubouchi T."/>
            <person name="Morono Y."/>
            <person name="Uchiyama I."/>
            <person name="Ito T."/>
            <person name="Fujiyama A."/>
            <person name="Inagaki F."/>
            <person name="Takami H."/>
        </authorList>
    </citation>
    <scope>NUCLEOTIDE SEQUENCE</scope>
    <source>
        <strain evidence="2">Expedition CK06-06</strain>
    </source>
</reference>
<evidence type="ECO:0000313" key="2">
    <source>
        <dbReference type="EMBL" id="GAF97996.1"/>
    </source>
</evidence>
<feature type="non-terminal residue" evidence="2">
    <location>
        <position position="56"/>
    </location>
</feature>
<sequence length="56" mass="6517">MFDIKKTTQPKPDKTHEIKDEKSENTINKIKQDLEKEGKQALEEKEPSFDTSNVKV</sequence>
<comment type="caution">
    <text evidence="2">The sequence shown here is derived from an EMBL/GenBank/DDBJ whole genome shotgun (WGS) entry which is preliminary data.</text>
</comment>